<keyword evidence="3" id="KW-1185">Reference proteome</keyword>
<feature type="chain" id="PRO_5041357188" evidence="1">
    <location>
        <begin position="22"/>
        <end position="231"/>
    </location>
</feature>
<feature type="signal peptide" evidence="1">
    <location>
        <begin position="1"/>
        <end position="21"/>
    </location>
</feature>
<sequence length="231" mass="24714">MTTTLSILSCLLAVLIQQGQALNYGTCNAPTCPTDTVFDSYNCACNTNRDAVCPDGYGPIVKGHGLCACEKLMIPFCKAGFELNTNTCSCSLMEPPTCPHGASLTPHSALCIGTADVMCPPGAELKEGCMCFSARLRGCPEGRLSANGCTCEAVDTEPPTCGKGCQLAYDGECRCESTAIECFSHNGYCQDYSYHVGTVEDCCYNPLQERSYRNSNGDCIECPVARGRFFN</sequence>
<proteinExistence type="predicted"/>
<accession>A0AA35WIW3</accession>
<dbReference type="Proteomes" id="UP001174909">
    <property type="component" value="Unassembled WGS sequence"/>
</dbReference>
<evidence type="ECO:0000256" key="1">
    <source>
        <dbReference type="SAM" id="SignalP"/>
    </source>
</evidence>
<keyword evidence="1" id="KW-0732">Signal</keyword>
<organism evidence="2 3">
    <name type="scientific">Geodia barretti</name>
    <name type="common">Barrett's horny sponge</name>
    <dbReference type="NCBI Taxonomy" id="519541"/>
    <lineage>
        <taxon>Eukaryota</taxon>
        <taxon>Metazoa</taxon>
        <taxon>Porifera</taxon>
        <taxon>Demospongiae</taxon>
        <taxon>Heteroscleromorpha</taxon>
        <taxon>Tetractinellida</taxon>
        <taxon>Astrophorina</taxon>
        <taxon>Geodiidae</taxon>
        <taxon>Geodia</taxon>
    </lineage>
</organism>
<dbReference type="EMBL" id="CASHTH010001710">
    <property type="protein sequence ID" value="CAI8018776.1"/>
    <property type="molecule type" value="Genomic_DNA"/>
</dbReference>
<gene>
    <name evidence="2" type="ORF">GBAR_LOCUS11372</name>
</gene>
<evidence type="ECO:0000313" key="3">
    <source>
        <dbReference type="Proteomes" id="UP001174909"/>
    </source>
</evidence>
<reference evidence="2" key="1">
    <citation type="submission" date="2023-03" db="EMBL/GenBank/DDBJ databases">
        <authorList>
            <person name="Steffen K."/>
            <person name="Cardenas P."/>
        </authorList>
    </citation>
    <scope>NUCLEOTIDE SEQUENCE</scope>
</reference>
<protein>
    <submittedName>
        <fullName evidence="2">Uncharacterized protein</fullName>
    </submittedName>
</protein>
<comment type="caution">
    <text evidence="2">The sequence shown here is derived from an EMBL/GenBank/DDBJ whole genome shotgun (WGS) entry which is preliminary data.</text>
</comment>
<dbReference type="AlphaFoldDB" id="A0AA35WIW3"/>
<evidence type="ECO:0000313" key="2">
    <source>
        <dbReference type="EMBL" id="CAI8018776.1"/>
    </source>
</evidence>
<name>A0AA35WIW3_GEOBA</name>